<reference evidence="2 3" key="1">
    <citation type="submission" date="2023-07" db="EMBL/GenBank/DDBJ databases">
        <title>Genomic Encyclopedia of Type Strains, Phase IV (KMG-IV): sequencing the most valuable type-strain genomes for metagenomic binning, comparative biology and taxonomic classification.</title>
        <authorList>
            <person name="Goeker M."/>
        </authorList>
    </citation>
    <scope>NUCLEOTIDE SEQUENCE [LARGE SCALE GENOMIC DNA]</scope>
    <source>
        <strain evidence="2 3">DSM 19013</strain>
    </source>
</reference>
<dbReference type="InterPro" id="IPR025662">
    <property type="entry name" value="Sigma_54_int_dom_ATP-bd_1"/>
</dbReference>
<dbReference type="EMBL" id="JAUSVP010000002">
    <property type="protein sequence ID" value="MDQ0446469.1"/>
    <property type="molecule type" value="Genomic_DNA"/>
</dbReference>
<dbReference type="GO" id="GO:0016301">
    <property type="term" value="F:kinase activity"/>
    <property type="evidence" value="ECO:0007669"/>
    <property type="project" value="UniProtKB-KW"/>
</dbReference>
<dbReference type="Proteomes" id="UP001231124">
    <property type="component" value="Unassembled WGS sequence"/>
</dbReference>
<evidence type="ECO:0000313" key="3">
    <source>
        <dbReference type="Proteomes" id="UP001231124"/>
    </source>
</evidence>
<proteinExistence type="predicted"/>
<accession>A0ABU0HVV2</accession>
<protein>
    <submittedName>
        <fullName evidence="2">Serine kinase of HPr protein (Carbohydrate metabolism regulator)</fullName>
    </submittedName>
</protein>
<sequence>METLHAACVVMNGAGILIRGDSGAGKSTLALLLADSFEGALVADDRVRVEARDGRLAARAHAAEACRVEIRGQGIRTAAELGLATREEAILALVIDLVGTAPRLPEPPADARILGIALPRLVLDRDVRQAGLAPLLVRAALRKGWV</sequence>
<feature type="domain" description="HPr kinase/phosphorylase C-terminal" evidence="1">
    <location>
        <begin position="3"/>
        <end position="120"/>
    </location>
</feature>
<keyword evidence="3" id="KW-1185">Reference proteome</keyword>
<dbReference type="SUPFAM" id="SSF53795">
    <property type="entry name" value="PEP carboxykinase-like"/>
    <property type="match status" value="1"/>
</dbReference>
<organism evidence="2 3">
    <name type="scientific">Methylobacterium aerolatum</name>
    <dbReference type="NCBI Taxonomy" id="418708"/>
    <lineage>
        <taxon>Bacteria</taxon>
        <taxon>Pseudomonadati</taxon>
        <taxon>Pseudomonadota</taxon>
        <taxon>Alphaproteobacteria</taxon>
        <taxon>Hyphomicrobiales</taxon>
        <taxon>Methylobacteriaceae</taxon>
        <taxon>Methylobacterium</taxon>
    </lineage>
</organism>
<dbReference type="InterPro" id="IPR027417">
    <property type="entry name" value="P-loop_NTPase"/>
</dbReference>
<dbReference type="InterPro" id="IPR011104">
    <property type="entry name" value="Hpr_kin/Pase_C"/>
</dbReference>
<evidence type="ECO:0000259" key="1">
    <source>
        <dbReference type="Pfam" id="PF07475"/>
    </source>
</evidence>
<dbReference type="PROSITE" id="PS00675">
    <property type="entry name" value="SIGMA54_INTERACT_1"/>
    <property type="match status" value="1"/>
</dbReference>
<name>A0ABU0HVV2_9HYPH</name>
<comment type="caution">
    <text evidence="2">The sequence shown here is derived from an EMBL/GenBank/DDBJ whole genome shotgun (WGS) entry which is preliminary data.</text>
</comment>
<dbReference type="RefSeq" id="WP_238201178.1">
    <property type="nucleotide sequence ID" value="NZ_BPQE01000002.1"/>
</dbReference>
<keyword evidence="2" id="KW-0418">Kinase</keyword>
<dbReference type="Gene3D" id="3.40.50.300">
    <property type="entry name" value="P-loop containing nucleotide triphosphate hydrolases"/>
    <property type="match status" value="1"/>
</dbReference>
<gene>
    <name evidence="2" type="ORF">QO012_000958</name>
</gene>
<dbReference type="Pfam" id="PF07475">
    <property type="entry name" value="Hpr_kinase_C"/>
    <property type="match status" value="1"/>
</dbReference>
<evidence type="ECO:0000313" key="2">
    <source>
        <dbReference type="EMBL" id="MDQ0446469.1"/>
    </source>
</evidence>
<keyword evidence="2" id="KW-0808">Transferase</keyword>